<keyword evidence="1" id="KW-0479">Metal-binding</keyword>
<protein>
    <recommendedName>
        <fullName evidence="2">C2H2-type domain-containing protein</fullName>
    </recommendedName>
</protein>
<dbReference type="InterPro" id="IPR013087">
    <property type="entry name" value="Znf_C2H2_type"/>
</dbReference>
<dbReference type="SUPFAM" id="SSF57667">
    <property type="entry name" value="beta-beta-alpha zinc fingers"/>
    <property type="match status" value="1"/>
</dbReference>
<reference evidence="3 4" key="1">
    <citation type="submission" date="2016-07" db="EMBL/GenBank/DDBJ databases">
        <title>Multiple horizontal gene transfer events from other fungi enriched the ability of initially mycotrophic Trichoderma (Ascomycota) to feed on dead plant biomass.</title>
        <authorList>
            <consortium name="DOE Joint Genome Institute"/>
            <person name="Aerts A."/>
            <person name="Atanasova L."/>
            <person name="Chenthamara K."/>
            <person name="Zhang J."/>
            <person name="Grujic M."/>
            <person name="Henrissat B."/>
            <person name="Kuo A."/>
            <person name="Salamov A."/>
            <person name="Lipzen A."/>
            <person name="Labutti K."/>
            <person name="Barry K."/>
            <person name="Miao Y."/>
            <person name="Rahimi M.J."/>
            <person name="Shen Q."/>
            <person name="Grigoriev I.V."/>
            <person name="Kubicek C.P."/>
            <person name="Druzhinina I.S."/>
        </authorList>
    </citation>
    <scope>NUCLEOTIDE SEQUENCE [LARGE SCALE GENOMIC DNA]</scope>
    <source>
        <strain evidence="3 4">CBS 433.97</strain>
    </source>
</reference>
<dbReference type="PROSITE" id="PS50157">
    <property type="entry name" value="ZINC_FINGER_C2H2_2"/>
    <property type="match status" value="1"/>
</dbReference>
<dbReference type="GO" id="GO:0008270">
    <property type="term" value="F:zinc ion binding"/>
    <property type="evidence" value="ECO:0007669"/>
    <property type="project" value="UniProtKB-KW"/>
</dbReference>
<accession>A0A2T3Z6E0</accession>
<keyword evidence="1" id="KW-0863">Zinc-finger</keyword>
<dbReference type="OrthoDB" id="654211at2759"/>
<proteinExistence type="predicted"/>
<evidence type="ECO:0000259" key="2">
    <source>
        <dbReference type="PROSITE" id="PS50157"/>
    </source>
</evidence>
<evidence type="ECO:0000313" key="3">
    <source>
        <dbReference type="EMBL" id="PTB40362.1"/>
    </source>
</evidence>
<evidence type="ECO:0000313" key="4">
    <source>
        <dbReference type="Proteomes" id="UP000240493"/>
    </source>
</evidence>
<dbReference type="EMBL" id="KZ679263">
    <property type="protein sequence ID" value="PTB40362.1"/>
    <property type="molecule type" value="Genomic_DNA"/>
</dbReference>
<feature type="domain" description="C2H2-type" evidence="2">
    <location>
        <begin position="313"/>
        <end position="340"/>
    </location>
</feature>
<dbReference type="Gene3D" id="3.30.160.60">
    <property type="entry name" value="Classic Zinc Finger"/>
    <property type="match status" value="1"/>
</dbReference>
<evidence type="ECO:0000256" key="1">
    <source>
        <dbReference type="PROSITE-ProRule" id="PRU00042"/>
    </source>
</evidence>
<sequence>MPQKSIIGLSQYAALPEYILRIGAILSGETIIPDIDGQSVEPQMNSEQPFVYIYFNLVKAVLEKSPFEPDLDMAIWSYWLVHRILENPNPDYAFNITNLRVPEPPLIAPRTVEILKIERDISSNQVQTEFNRHENKSRKEALIHRSCLLSFNIKEERINILSDAEIKCAFQYVSAASHLSTSDRLQIFGIREVIYLSALTKSFLDPKVQQLVDGPKLFGLLSNASTFSLRYNEKYYTMLCDSLSKMKSMFKWFQLHNAFEMRQENTTEQHITKDFVELRALNNHPQKLAVRNAVPVIGEEGQQKLITTPKNKYMCEWCNEPFTFRSNLKKHRQKHAQNKPNQRIAYIPAAAPIIKQERKRRTISLFTKHEETPKKYLQKLYTP</sequence>
<keyword evidence="1" id="KW-0862">Zinc</keyword>
<dbReference type="PROSITE" id="PS00028">
    <property type="entry name" value="ZINC_FINGER_C2H2_1"/>
    <property type="match status" value="1"/>
</dbReference>
<gene>
    <name evidence="3" type="ORF">M441DRAFT_459626</name>
</gene>
<dbReference type="AlphaFoldDB" id="A0A2T3Z6E0"/>
<dbReference type="Proteomes" id="UP000240493">
    <property type="component" value="Unassembled WGS sequence"/>
</dbReference>
<dbReference type="InterPro" id="IPR036236">
    <property type="entry name" value="Znf_C2H2_sf"/>
</dbReference>
<dbReference type="SMART" id="SM00355">
    <property type="entry name" value="ZnF_C2H2"/>
    <property type="match status" value="1"/>
</dbReference>
<organism evidence="3 4">
    <name type="scientific">Trichoderma asperellum (strain ATCC 204424 / CBS 433.97 / NBRC 101777)</name>
    <dbReference type="NCBI Taxonomy" id="1042311"/>
    <lineage>
        <taxon>Eukaryota</taxon>
        <taxon>Fungi</taxon>
        <taxon>Dikarya</taxon>
        <taxon>Ascomycota</taxon>
        <taxon>Pezizomycotina</taxon>
        <taxon>Sordariomycetes</taxon>
        <taxon>Hypocreomycetidae</taxon>
        <taxon>Hypocreales</taxon>
        <taxon>Hypocreaceae</taxon>
        <taxon>Trichoderma</taxon>
    </lineage>
</organism>
<keyword evidence="4" id="KW-1185">Reference proteome</keyword>
<name>A0A2T3Z6E0_TRIA4</name>